<dbReference type="PANTHER" id="PTHR21411">
    <property type="entry name" value="APONTIC"/>
    <property type="match status" value="1"/>
</dbReference>
<organism evidence="7 8">
    <name type="scientific">Aquatica leii</name>
    <dbReference type="NCBI Taxonomy" id="1421715"/>
    <lineage>
        <taxon>Eukaryota</taxon>
        <taxon>Metazoa</taxon>
        <taxon>Ecdysozoa</taxon>
        <taxon>Arthropoda</taxon>
        <taxon>Hexapoda</taxon>
        <taxon>Insecta</taxon>
        <taxon>Pterygota</taxon>
        <taxon>Neoptera</taxon>
        <taxon>Endopterygota</taxon>
        <taxon>Coleoptera</taxon>
        <taxon>Polyphaga</taxon>
        <taxon>Elateriformia</taxon>
        <taxon>Elateroidea</taxon>
        <taxon>Lampyridae</taxon>
        <taxon>Luciolinae</taxon>
        <taxon>Aquatica</taxon>
    </lineage>
</organism>
<feature type="domain" description="Myb-like" evidence="6">
    <location>
        <begin position="8"/>
        <end position="78"/>
    </location>
</feature>
<dbReference type="SMART" id="SM00717">
    <property type="entry name" value="SANT"/>
    <property type="match status" value="1"/>
</dbReference>
<keyword evidence="4" id="KW-0804">Transcription</keyword>
<keyword evidence="8" id="KW-1185">Reference proteome</keyword>
<sequence length="176" mass="19967">MSLIKRQKGKNFSDNEISLLIDVVSKFIVIVENKKTDESTVKDKNDCWQRIADELNASALASRSAGQLKTCYDNFKRKTRKQNADDKAEFYKTGGGSFNLGPCGERLISMLKKQFRPDDNAFDSISQYHTMEPVPIDIKETIHDTNDKMSVAIENPVDCLNNQTDNEAVICNGRYY</sequence>
<reference evidence="8" key="1">
    <citation type="submission" date="2023-01" db="EMBL/GenBank/DDBJ databases">
        <title>Key to firefly adult light organ development and bioluminescence: homeobox transcription factors regulate luciferase expression and transportation to peroxisome.</title>
        <authorList>
            <person name="Fu X."/>
        </authorList>
    </citation>
    <scope>NUCLEOTIDE SEQUENCE [LARGE SCALE GENOMIC DNA]</scope>
</reference>
<dbReference type="Pfam" id="PF13873">
    <property type="entry name" value="Myb_DNA-bind_5"/>
    <property type="match status" value="1"/>
</dbReference>
<protein>
    <recommendedName>
        <fullName evidence="2">Regulatory protein zeste</fullName>
    </recommendedName>
</protein>
<dbReference type="AlphaFoldDB" id="A0AAN7P5C7"/>
<comment type="caution">
    <text evidence="7">The sequence shown here is derived from an EMBL/GenBank/DDBJ whole genome shotgun (WGS) entry which is preliminary data.</text>
</comment>
<dbReference type="PANTHER" id="PTHR21411:SF0">
    <property type="entry name" value="REGULATORY PROTEIN ZESTE"/>
    <property type="match status" value="1"/>
</dbReference>
<evidence type="ECO:0000259" key="6">
    <source>
        <dbReference type="SMART" id="SM00717"/>
    </source>
</evidence>
<evidence type="ECO:0000256" key="4">
    <source>
        <dbReference type="ARBA" id="ARBA00023163"/>
    </source>
</evidence>
<evidence type="ECO:0000256" key="1">
    <source>
        <dbReference type="ARBA" id="ARBA00011764"/>
    </source>
</evidence>
<comment type="function">
    <text evidence="5">Involved in transvection phenomena (= synapsis-dependent gene expression), where the synaptic pairing of chromosomes carrying genes with which zeste interacts influences the expression of these genes. Zeste binds to DNA and stimulates transcription from a nearby promoter.</text>
</comment>
<evidence type="ECO:0000313" key="7">
    <source>
        <dbReference type="EMBL" id="KAK4875918.1"/>
    </source>
</evidence>
<evidence type="ECO:0000256" key="5">
    <source>
        <dbReference type="ARBA" id="ARBA00025466"/>
    </source>
</evidence>
<keyword evidence="3" id="KW-0805">Transcription regulation</keyword>
<dbReference type="InterPro" id="IPR028002">
    <property type="entry name" value="Myb_DNA-bind_5"/>
</dbReference>
<evidence type="ECO:0000256" key="2">
    <source>
        <dbReference type="ARBA" id="ARBA00016807"/>
    </source>
</evidence>
<gene>
    <name evidence="7" type="ORF">RN001_012340</name>
</gene>
<accession>A0AAN7P5C7</accession>
<dbReference type="Proteomes" id="UP001353858">
    <property type="component" value="Unassembled WGS sequence"/>
</dbReference>
<evidence type="ECO:0000313" key="8">
    <source>
        <dbReference type="Proteomes" id="UP001353858"/>
    </source>
</evidence>
<dbReference type="EMBL" id="JARPUR010000005">
    <property type="protein sequence ID" value="KAK4875918.1"/>
    <property type="molecule type" value="Genomic_DNA"/>
</dbReference>
<proteinExistence type="predicted"/>
<evidence type="ECO:0000256" key="3">
    <source>
        <dbReference type="ARBA" id="ARBA00023015"/>
    </source>
</evidence>
<name>A0AAN7P5C7_9COLE</name>
<comment type="subunit">
    <text evidence="1">Self-associates forming complexes of several hundred monomers.</text>
</comment>
<dbReference type="InterPro" id="IPR001005">
    <property type="entry name" value="SANT/Myb"/>
</dbReference>